<dbReference type="AlphaFoldDB" id="A0A811K1T7"/>
<dbReference type="Proteomes" id="UP000783686">
    <property type="component" value="Unassembled WGS sequence"/>
</dbReference>
<comment type="caution">
    <text evidence="2">The sequence shown here is derived from an EMBL/GenBank/DDBJ whole genome shotgun (WGS) entry which is preliminary data.</text>
</comment>
<dbReference type="EMBL" id="CAJFDH010000002">
    <property type="protein sequence ID" value="CAD5209612.1"/>
    <property type="molecule type" value="Genomic_DNA"/>
</dbReference>
<feature type="domain" description="CHK kinase-like" evidence="1">
    <location>
        <begin position="129"/>
        <end position="315"/>
    </location>
</feature>
<dbReference type="SMART" id="SM00587">
    <property type="entry name" value="CHK"/>
    <property type="match status" value="1"/>
</dbReference>
<dbReference type="InterPro" id="IPR012877">
    <property type="entry name" value="Dhs-27"/>
</dbReference>
<evidence type="ECO:0000259" key="1">
    <source>
        <dbReference type="SMART" id="SM00587"/>
    </source>
</evidence>
<dbReference type="Proteomes" id="UP000614601">
    <property type="component" value="Unassembled WGS sequence"/>
</dbReference>
<reference evidence="2" key="1">
    <citation type="submission" date="2020-09" db="EMBL/GenBank/DDBJ databases">
        <authorList>
            <person name="Kikuchi T."/>
        </authorList>
    </citation>
    <scope>NUCLEOTIDE SEQUENCE</scope>
    <source>
        <strain evidence="2">SH1</strain>
    </source>
</reference>
<evidence type="ECO:0000313" key="2">
    <source>
        <dbReference type="EMBL" id="CAD5209612.1"/>
    </source>
</evidence>
<dbReference type="InterPro" id="IPR052961">
    <property type="entry name" value="Oxido-Kinase-like_Enzymes"/>
</dbReference>
<proteinExistence type="predicted"/>
<dbReference type="PANTHER" id="PTHR23020">
    <property type="entry name" value="UNCHARACTERIZED NUCLEAR HORMONE RECEPTOR-RELATED"/>
    <property type="match status" value="1"/>
</dbReference>
<dbReference type="Gene3D" id="3.90.1200.10">
    <property type="match status" value="1"/>
</dbReference>
<dbReference type="SUPFAM" id="SSF56112">
    <property type="entry name" value="Protein kinase-like (PK-like)"/>
    <property type="match status" value="1"/>
</dbReference>
<accession>A0A811K1T7</accession>
<dbReference type="InterPro" id="IPR011009">
    <property type="entry name" value="Kinase-like_dom_sf"/>
</dbReference>
<protein>
    <recommendedName>
        <fullName evidence="1">CHK kinase-like domain-containing protein</fullName>
    </recommendedName>
</protein>
<keyword evidence="3" id="KW-1185">Reference proteome</keyword>
<dbReference type="OrthoDB" id="5915577at2759"/>
<organism evidence="2 3">
    <name type="scientific">Bursaphelenchus okinawaensis</name>
    <dbReference type="NCBI Taxonomy" id="465554"/>
    <lineage>
        <taxon>Eukaryota</taxon>
        <taxon>Metazoa</taxon>
        <taxon>Ecdysozoa</taxon>
        <taxon>Nematoda</taxon>
        <taxon>Chromadorea</taxon>
        <taxon>Rhabditida</taxon>
        <taxon>Tylenchina</taxon>
        <taxon>Tylenchomorpha</taxon>
        <taxon>Aphelenchoidea</taxon>
        <taxon>Aphelenchoididae</taxon>
        <taxon>Bursaphelenchus</taxon>
    </lineage>
</organism>
<dbReference type="PANTHER" id="PTHR23020:SF41">
    <property type="entry name" value="AMINOGLYCOSIDE PHOSPHOTRANSFERASE DOMAIN-CONTAINING PROTEIN"/>
    <property type="match status" value="1"/>
</dbReference>
<evidence type="ECO:0000313" key="3">
    <source>
        <dbReference type="Proteomes" id="UP000614601"/>
    </source>
</evidence>
<gene>
    <name evidence="2" type="ORF">BOKJ2_LOCUS2774</name>
</gene>
<name>A0A811K1T7_9BILA</name>
<sequence>MGKNLSEDYALSLIRKWDGFRNLENKSKVKEVSVQPLSIDELGYLSIVYSAKVTFEDGSTFPYIIKTPCIDRFTGTMDDEKGFSDMDEFLFTCHNRECKMYQILSSIDVKVPKLFASKEATLQDKNGYLVMESFIDKATIMSPVSQITPKQILSVASNLGKIRAELEKLDQNQWNELNDTFRLDRDLVGEMMEPNIEKLLKYDHDTFYPLCRKLKPYSGQNFFEYVLQTRAKDLGVEWLVHSDLHGGNLMFKNNPDGSISPELATIIDWQSGFSGNSLFDLARFACISADADIRRGCEEEAVNSYYDSYIKHSKNPNPKFTREVCQELYELGVILEGVEWQIIFAFFGNNPPGNNEGQIEAIRAKMALRARLGMEDALSLIEKHNCKQIVDKLPSKVFL</sequence>
<dbReference type="InterPro" id="IPR015897">
    <property type="entry name" value="CHK_kinase-like"/>
</dbReference>
<dbReference type="Pfam" id="PF07914">
    <property type="entry name" value="DUF1679"/>
    <property type="match status" value="1"/>
</dbReference>
<dbReference type="EMBL" id="CAJFCW020000002">
    <property type="protein sequence ID" value="CAG9089708.1"/>
    <property type="molecule type" value="Genomic_DNA"/>
</dbReference>